<gene>
    <name evidence="2" type="ORF">M9458_010018</name>
</gene>
<comment type="caution">
    <text evidence="2">The sequence shown here is derived from an EMBL/GenBank/DDBJ whole genome shotgun (WGS) entry which is preliminary data.</text>
</comment>
<name>A0ABD0RDK6_CIRMR</name>
<dbReference type="EMBL" id="JAMKFB020000004">
    <property type="protein sequence ID" value="KAL0196446.1"/>
    <property type="molecule type" value="Genomic_DNA"/>
</dbReference>
<proteinExistence type="predicted"/>
<sequence length="86" mass="9515">DVKAQCTIPLLGYQVEDNQKSVDHPLTSFRLCQSKSVHFFTADTEEVKLRWLKVIRKAVIGEIPECQTPVDGDLANGCQEGVPDGT</sequence>
<accession>A0ABD0RDK6</accession>
<protein>
    <recommendedName>
        <fullName evidence="1">PH domain-containing protein</fullName>
    </recommendedName>
</protein>
<dbReference type="SUPFAM" id="SSF50729">
    <property type="entry name" value="PH domain-like"/>
    <property type="match status" value="1"/>
</dbReference>
<evidence type="ECO:0000313" key="2">
    <source>
        <dbReference type="EMBL" id="KAL0196446.1"/>
    </source>
</evidence>
<feature type="non-terminal residue" evidence="2">
    <location>
        <position position="1"/>
    </location>
</feature>
<dbReference type="InterPro" id="IPR001849">
    <property type="entry name" value="PH_domain"/>
</dbReference>
<dbReference type="InterPro" id="IPR011993">
    <property type="entry name" value="PH-like_dom_sf"/>
</dbReference>
<dbReference type="Proteomes" id="UP001529510">
    <property type="component" value="Unassembled WGS sequence"/>
</dbReference>
<dbReference type="AlphaFoldDB" id="A0ABD0RDK6"/>
<reference evidence="2 3" key="1">
    <citation type="submission" date="2024-05" db="EMBL/GenBank/DDBJ databases">
        <title>Genome sequencing and assembly of Indian major carp, Cirrhinus mrigala (Hamilton, 1822).</title>
        <authorList>
            <person name="Mohindra V."/>
            <person name="Chowdhury L.M."/>
            <person name="Lal K."/>
            <person name="Jena J.K."/>
        </authorList>
    </citation>
    <scope>NUCLEOTIDE SEQUENCE [LARGE SCALE GENOMIC DNA]</scope>
    <source>
        <strain evidence="2">CM1030</strain>
        <tissue evidence="2">Blood</tissue>
    </source>
</reference>
<evidence type="ECO:0000313" key="3">
    <source>
        <dbReference type="Proteomes" id="UP001529510"/>
    </source>
</evidence>
<dbReference type="PROSITE" id="PS50003">
    <property type="entry name" value="PH_DOMAIN"/>
    <property type="match status" value="1"/>
</dbReference>
<organism evidence="2 3">
    <name type="scientific">Cirrhinus mrigala</name>
    <name type="common">Mrigala</name>
    <dbReference type="NCBI Taxonomy" id="683832"/>
    <lineage>
        <taxon>Eukaryota</taxon>
        <taxon>Metazoa</taxon>
        <taxon>Chordata</taxon>
        <taxon>Craniata</taxon>
        <taxon>Vertebrata</taxon>
        <taxon>Euteleostomi</taxon>
        <taxon>Actinopterygii</taxon>
        <taxon>Neopterygii</taxon>
        <taxon>Teleostei</taxon>
        <taxon>Ostariophysi</taxon>
        <taxon>Cypriniformes</taxon>
        <taxon>Cyprinidae</taxon>
        <taxon>Labeoninae</taxon>
        <taxon>Labeonini</taxon>
        <taxon>Cirrhinus</taxon>
    </lineage>
</organism>
<evidence type="ECO:0000259" key="1">
    <source>
        <dbReference type="PROSITE" id="PS50003"/>
    </source>
</evidence>
<feature type="domain" description="PH" evidence="1">
    <location>
        <begin position="1"/>
        <end position="60"/>
    </location>
</feature>
<dbReference type="Gene3D" id="2.30.29.30">
    <property type="entry name" value="Pleckstrin-homology domain (PH domain)/Phosphotyrosine-binding domain (PTB)"/>
    <property type="match status" value="1"/>
</dbReference>
<keyword evidence="3" id="KW-1185">Reference proteome</keyword>